<evidence type="ECO:0000256" key="2">
    <source>
        <dbReference type="ARBA" id="ARBA00012162"/>
    </source>
</evidence>
<evidence type="ECO:0000256" key="3">
    <source>
        <dbReference type="ARBA" id="ARBA00022573"/>
    </source>
</evidence>
<dbReference type="CDD" id="cd06578">
    <property type="entry name" value="HemD"/>
    <property type="match status" value="1"/>
</dbReference>
<dbReference type="PANTHER" id="PTHR45790">
    <property type="entry name" value="SIROHEME SYNTHASE-RELATED"/>
    <property type="match status" value="1"/>
</dbReference>
<dbReference type="GO" id="GO:0004851">
    <property type="term" value="F:uroporphyrin-III C-methyltransferase activity"/>
    <property type="evidence" value="ECO:0007669"/>
    <property type="project" value="UniProtKB-EC"/>
</dbReference>
<dbReference type="KEGG" id="dti:Desti_2598"/>
<dbReference type="GO" id="GO:0009236">
    <property type="term" value="P:cobalamin biosynthetic process"/>
    <property type="evidence" value="ECO:0007669"/>
    <property type="project" value="UniProtKB-KW"/>
</dbReference>
<evidence type="ECO:0000313" key="14">
    <source>
        <dbReference type="Proteomes" id="UP000006055"/>
    </source>
</evidence>
<organism evidence="13 14">
    <name type="scientific">Desulfomonile tiedjei (strain ATCC 49306 / DSM 6799 / DCB-1)</name>
    <dbReference type="NCBI Taxonomy" id="706587"/>
    <lineage>
        <taxon>Bacteria</taxon>
        <taxon>Pseudomonadati</taxon>
        <taxon>Thermodesulfobacteriota</taxon>
        <taxon>Desulfomonilia</taxon>
        <taxon>Desulfomonilales</taxon>
        <taxon>Desulfomonilaceae</taxon>
        <taxon>Desulfomonile</taxon>
    </lineage>
</organism>
<dbReference type="InterPro" id="IPR035996">
    <property type="entry name" value="4pyrrol_Methylase_sf"/>
</dbReference>
<dbReference type="EC" id="2.1.1.107" evidence="2"/>
<dbReference type="NCBIfam" id="NF004790">
    <property type="entry name" value="PRK06136.1"/>
    <property type="match status" value="1"/>
</dbReference>
<evidence type="ECO:0000256" key="5">
    <source>
        <dbReference type="ARBA" id="ARBA00022679"/>
    </source>
</evidence>
<dbReference type="PANTHER" id="PTHR45790:SF3">
    <property type="entry name" value="S-ADENOSYL-L-METHIONINE-DEPENDENT UROPORPHYRINOGEN III METHYLTRANSFERASE, CHLOROPLASTIC"/>
    <property type="match status" value="1"/>
</dbReference>
<keyword evidence="4 10" id="KW-0489">Methyltransferase</keyword>
<evidence type="ECO:0000256" key="1">
    <source>
        <dbReference type="ARBA" id="ARBA00005879"/>
    </source>
</evidence>
<dbReference type="PROSITE" id="PS00840">
    <property type="entry name" value="SUMT_2"/>
    <property type="match status" value="1"/>
</dbReference>
<comment type="similarity">
    <text evidence="1 10">Belongs to the precorrin methyltransferase family.</text>
</comment>
<dbReference type="STRING" id="706587.Desti_2598"/>
<evidence type="ECO:0000259" key="11">
    <source>
        <dbReference type="Pfam" id="PF00590"/>
    </source>
</evidence>
<dbReference type="eggNOG" id="COG0007">
    <property type="taxonomic scope" value="Bacteria"/>
</dbReference>
<evidence type="ECO:0000256" key="7">
    <source>
        <dbReference type="ARBA" id="ARBA00023244"/>
    </source>
</evidence>
<dbReference type="InterPro" id="IPR014776">
    <property type="entry name" value="4pyrrole_Mease_sub2"/>
</dbReference>
<dbReference type="FunFam" id="3.40.1010.10:FF:000001">
    <property type="entry name" value="Siroheme synthase"/>
    <property type="match status" value="1"/>
</dbReference>
<feature type="domain" description="Tetrapyrrole methylase" evidence="11">
    <location>
        <begin position="12"/>
        <end position="224"/>
    </location>
</feature>
<keyword evidence="6" id="KW-0949">S-adenosyl-L-methionine</keyword>
<dbReference type="FunFam" id="3.30.950.10:FF:000001">
    <property type="entry name" value="Siroheme synthase"/>
    <property type="match status" value="1"/>
</dbReference>
<dbReference type="SUPFAM" id="SSF69618">
    <property type="entry name" value="HemD-like"/>
    <property type="match status" value="1"/>
</dbReference>
<dbReference type="PROSITE" id="PS00839">
    <property type="entry name" value="SUMT_1"/>
    <property type="match status" value="1"/>
</dbReference>
<keyword evidence="5 10" id="KW-0808">Transferase</keyword>
<dbReference type="Pfam" id="PF02602">
    <property type="entry name" value="HEM4"/>
    <property type="match status" value="1"/>
</dbReference>
<dbReference type="GO" id="GO:0004852">
    <property type="term" value="F:uroporphyrinogen-III synthase activity"/>
    <property type="evidence" value="ECO:0007669"/>
    <property type="project" value="InterPro"/>
</dbReference>
<name>I4C6T7_DESTA</name>
<comment type="pathway">
    <text evidence="9">Cofactor biosynthesis; adenosylcobalamin biosynthesis; precorrin-2 from uroporphyrinogen III: step 1/1.</text>
</comment>
<sequence>MIENKDKRTPGTVYLVGAGPGDPGLITVKGLEKIRSADVLVYDYLAGAAIIAEAKPEAELLYVGKKGKNHTLEQVDINELLIKKSREGKTVVRLKGGDPYVFGRGGEEAEELFAAGIPFEVVPGVTSAVAAPAYAGIPVTHRDHASMVTFITGHENPEKEESAIDWDVLARNPGTLVFLMGVKNLPNISESLISYGKAPTTPAALIRWGTLPEQVSLISTLSEIPREAERRGIQAPAVLVVGTSVTLHDTLGWFEKKPLFGKRILVTRGSEQSRKMVQAISTCGGEAVLFPTIKFVPPTDYEPLDSAIKNISAYDWIVFTSVNGVEKFFQRFFEISDDIRTLAGPRIGAIGPVTAESIRKHRLRVDLLAKEFIAEGVLDMLPEGEVRGKRFLIPRAEKAREALPDGLRNMGGLVDVVTVYRTVLPEDTDVARIKSMFADKKVHAATFTSSSTVSHFIEMMGSEDLSTLLNGTLIASIGPITSATLTEKGLPVHVEAKEYTIPGLVSALVEFYQSDRQKLHAECDECPEGAAQ</sequence>
<dbReference type="RefSeq" id="WP_014810420.1">
    <property type="nucleotide sequence ID" value="NC_018025.1"/>
</dbReference>
<dbReference type="GO" id="GO:0019354">
    <property type="term" value="P:siroheme biosynthetic process"/>
    <property type="evidence" value="ECO:0007669"/>
    <property type="project" value="UniProtKB-UniPathway"/>
</dbReference>
<dbReference type="Gene3D" id="3.30.950.10">
    <property type="entry name" value="Methyltransferase, Cobalt-precorrin-4 Transmethylase, Domain 2"/>
    <property type="match status" value="1"/>
</dbReference>
<protein>
    <recommendedName>
        <fullName evidence="2">uroporphyrinogen-III C-methyltransferase</fullName>
        <ecNumber evidence="2">2.1.1.107</ecNumber>
    </recommendedName>
</protein>
<accession>I4C6T7</accession>
<dbReference type="Proteomes" id="UP000006055">
    <property type="component" value="Chromosome"/>
</dbReference>
<dbReference type="InterPro" id="IPR000878">
    <property type="entry name" value="4pyrrol_Mease"/>
</dbReference>
<dbReference type="HOGENOM" id="CLU_011276_6_0_7"/>
<dbReference type="Pfam" id="PF00590">
    <property type="entry name" value="TP_methylase"/>
    <property type="match status" value="1"/>
</dbReference>
<dbReference type="InterPro" id="IPR050161">
    <property type="entry name" value="Siro_Cobalamin_biosynth"/>
</dbReference>
<evidence type="ECO:0000313" key="13">
    <source>
        <dbReference type="EMBL" id="AFM25278.1"/>
    </source>
</evidence>
<dbReference type="InterPro" id="IPR003043">
    <property type="entry name" value="Uropor_MeTrfase_CS"/>
</dbReference>
<dbReference type="Gene3D" id="3.40.50.10090">
    <property type="match status" value="2"/>
</dbReference>
<reference evidence="14" key="1">
    <citation type="submission" date="2012-06" db="EMBL/GenBank/DDBJ databases">
        <title>Complete sequence of chromosome of Desulfomonile tiedjei DSM 6799.</title>
        <authorList>
            <person name="Lucas S."/>
            <person name="Copeland A."/>
            <person name="Lapidus A."/>
            <person name="Glavina del Rio T."/>
            <person name="Dalin E."/>
            <person name="Tice H."/>
            <person name="Bruce D."/>
            <person name="Goodwin L."/>
            <person name="Pitluck S."/>
            <person name="Peters L."/>
            <person name="Ovchinnikova G."/>
            <person name="Zeytun A."/>
            <person name="Lu M."/>
            <person name="Kyrpides N."/>
            <person name="Mavromatis K."/>
            <person name="Ivanova N."/>
            <person name="Brettin T."/>
            <person name="Detter J.C."/>
            <person name="Han C."/>
            <person name="Larimer F."/>
            <person name="Land M."/>
            <person name="Hauser L."/>
            <person name="Markowitz V."/>
            <person name="Cheng J.-F."/>
            <person name="Hugenholtz P."/>
            <person name="Woyke T."/>
            <person name="Wu D."/>
            <person name="Spring S."/>
            <person name="Schroeder M."/>
            <person name="Brambilla E."/>
            <person name="Klenk H.-P."/>
            <person name="Eisen J.A."/>
        </authorList>
    </citation>
    <scope>NUCLEOTIDE SEQUENCE [LARGE SCALE GENOMIC DNA]</scope>
    <source>
        <strain evidence="14">ATCC 49306 / DSM 6799 / DCB-1</strain>
    </source>
</reference>
<feature type="domain" description="Tetrapyrrole biosynthesis uroporphyrinogen III synthase" evidence="12">
    <location>
        <begin position="276"/>
        <end position="505"/>
    </location>
</feature>
<dbReference type="CDD" id="cd11642">
    <property type="entry name" value="SUMT"/>
    <property type="match status" value="1"/>
</dbReference>
<evidence type="ECO:0000256" key="6">
    <source>
        <dbReference type="ARBA" id="ARBA00022691"/>
    </source>
</evidence>
<dbReference type="PATRIC" id="fig|706587.4.peg.2974"/>
<comment type="pathway">
    <text evidence="8">Porphyrin-containing compound metabolism; siroheme biosynthesis; precorrin-2 from uroporphyrinogen III: step 1/1.</text>
</comment>
<evidence type="ECO:0000259" key="12">
    <source>
        <dbReference type="Pfam" id="PF02602"/>
    </source>
</evidence>
<keyword evidence="7" id="KW-0627">Porphyrin biosynthesis</keyword>
<gene>
    <name evidence="13" type="ordered locus">Desti_2598</name>
</gene>
<keyword evidence="3" id="KW-0169">Cobalamin biosynthesis</keyword>
<evidence type="ECO:0000256" key="9">
    <source>
        <dbReference type="ARBA" id="ARBA00060548"/>
    </source>
</evidence>
<proteinExistence type="inferred from homology"/>
<dbReference type="NCBIfam" id="TIGR01469">
    <property type="entry name" value="cobA_cysG_Cterm"/>
    <property type="match status" value="1"/>
</dbReference>
<keyword evidence="14" id="KW-1185">Reference proteome</keyword>
<dbReference type="InterPro" id="IPR003754">
    <property type="entry name" value="4pyrrol_synth_uPrphyn_synth"/>
</dbReference>
<dbReference type="EMBL" id="CP003360">
    <property type="protein sequence ID" value="AFM25278.1"/>
    <property type="molecule type" value="Genomic_DNA"/>
</dbReference>
<dbReference type="SUPFAM" id="SSF53790">
    <property type="entry name" value="Tetrapyrrole methylase"/>
    <property type="match status" value="1"/>
</dbReference>
<dbReference type="GO" id="GO:0032259">
    <property type="term" value="P:methylation"/>
    <property type="evidence" value="ECO:0007669"/>
    <property type="project" value="UniProtKB-KW"/>
</dbReference>
<dbReference type="OrthoDB" id="9815856at2"/>
<dbReference type="AlphaFoldDB" id="I4C6T7"/>
<dbReference type="InterPro" id="IPR036108">
    <property type="entry name" value="4pyrrol_syn_uPrphyn_synt_sf"/>
</dbReference>
<dbReference type="Gene3D" id="3.40.1010.10">
    <property type="entry name" value="Cobalt-precorrin-4 Transmethylase, Domain 1"/>
    <property type="match status" value="1"/>
</dbReference>
<dbReference type="InterPro" id="IPR006366">
    <property type="entry name" value="CobA/CysG_C"/>
</dbReference>
<dbReference type="eggNOG" id="COG1587">
    <property type="taxonomic scope" value="Bacteria"/>
</dbReference>
<evidence type="ECO:0000256" key="4">
    <source>
        <dbReference type="ARBA" id="ARBA00022603"/>
    </source>
</evidence>
<dbReference type="UniPathway" id="UPA00262">
    <property type="reaction ID" value="UER00211"/>
</dbReference>
<dbReference type="InterPro" id="IPR014777">
    <property type="entry name" value="4pyrrole_Mease_sub1"/>
</dbReference>
<evidence type="ECO:0000256" key="8">
    <source>
        <dbReference type="ARBA" id="ARBA00025705"/>
    </source>
</evidence>
<evidence type="ECO:0000256" key="10">
    <source>
        <dbReference type="RuleBase" id="RU003960"/>
    </source>
</evidence>